<comment type="pathway">
    <text evidence="5">Cofactor biosynthesis; coenzyme A biosynthesis; CoA from (R)-pantothenate: step 5/5.</text>
</comment>
<evidence type="ECO:0000256" key="6">
    <source>
        <dbReference type="NCBIfam" id="TIGR00152"/>
    </source>
</evidence>
<dbReference type="GO" id="GO:0004140">
    <property type="term" value="F:dephospho-CoA kinase activity"/>
    <property type="evidence" value="ECO:0007669"/>
    <property type="project" value="UniProtKB-EC"/>
</dbReference>
<dbReference type="CDD" id="cd02022">
    <property type="entry name" value="DPCK"/>
    <property type="match status" value="1"/>
</dbReference>
<evidence type="ECO:0000256" key="2">
    <source>
        <dbReference type="ARBA" id="ARBA00022741"/>
    </source>
</evidence>
<name>A0ABU9TMQ1_9GAMM</name>
<keyword evidence="8" id="KW-1185">Reference proteome</keyword>
<comment type="function">
    <text evidence="5">Catalyzes the phosphorylation of the 3'-hydroxyl group of dephosphocoenzyme A to form coenzyme A.</text>
</comment>
<proteinExistence type="inferred from homology"/>
<gene>
    <name evidence="5 7" type="primary">coaE</name>
    <name evidence="7" type="ORF">WNY58_01200</name>
</gene>
<evidence type="ECO:0000256" key="1">
    <source>
        <dbReference type="ARBA" id="ARBA00009018"/>
    </source>
</evidence>
<dbReference type="PANTHER" id="PTHR10695:SF46">
    <property type="entry name" value="BIFUNCTIONAL COENZYME A SYNTHASE-RELATED"/>
    <property type="match status" value="1"/>
</dbReference>
<dbReference type="Proteomes" id="UP001449225">
    <property type="component" value="Unassembled WGS sequence"/>
</dbReference>
<evidence type="ECO:0000313" key="7">
    <source>
        <dbReference type="EMBL" id="MEM5534995.1"/>
    </source>
</evidence>
<dbReference type="Gene3D" id="3.40.50.300">
    <property type="entry name" value="P-loop containing nucleotide triphosphate hydrolases"/>
    <property type="match status" value="1"/>
</dbReference>
<keyword evidence="3 5" id="KW-0067">ATP-binding</keyword>
<evidence type="ECO:0000256" key="3">
    <source>
        <dbReference type="ARBA" id="ARBA00022840"/>
    </source>
</evidence>
<dbReference type="Pfam" id="PF01121">
    <property type="entry name" value="CoaE"/>
    <property type="match status" value="1"/>
</dbReference>
<sequence>MLIVGITGGIGSGKSAVTRELEQLGIEVVDADIVARDVVKPGEKALEDITAHFGNHLLTSAGDLNRAALRTLIFDDPAARKWLEERLHPIIRERIVQQLNNAQSPYVVLASPLLLETDQHQLTDHIVVVDVPEAIQITRTGSRDSNSAAQVKAIIQAQMPRDQKIAKADTIIDNSADLATLKTKVIDLHAKLLTLVKQAPNCD</sequence>
<keyword evidence="5 7" id="KW-0808">Transferase</keyword>
<feature type="binding site" evidence="5">
    <location>
        <begin position="11"/>
        <end position="16"/>
    </location>
    <ligand>
        <name>ATP</name>
        <dbReference type="ChEBI" id="CHEBI:30616"/>
    </ligand>
</feature>
<keyword evidence="2 5" id="KW-0547">Nucleotide-binding</keyword>
<dbReference type="HAMAP" id="MF_00376">
    <property type="entry name" value="Dephospho_CoA_kinase"/>
    <property type="match status" value="1"/>
</dbReference>
<dbReference type="RefSeq" id="WP_342853450.1">
    <property type="nucleotide sequence ID" value="NZ_JBBMRA010000001.1"/>
</dbReference>
<dbReference type="InterPro" id="IPR027417">
    <property type="entry name" value="P-loop_NTPase"/>
</dbReference>
<comment type="caution">
    <text evidence="7">The sequence shown here is derived from an EMBL/GenBank/DDBJ whole genome shotgun (WGS) entry which is preliminary data.</text>
</comment>
<comment type="similarity">
    <text evidence="1 5">Belongs to the CoaE family.</text>
</comment>
<reference evidence="7 8" key="1">
    <citation type="submission" date="2024-03" db="EMBL/GenBank/DDBJ databases">
        <title>Community enrichment and isolation of bacterial strains for fucoidan degradation.</title>
        <authorList>
            <person name="Sichert A."/>
        </authorList>
    </citation>
    <scope>NUCLEOTIDE SEQUENCE [LARGE SCALE GENOMIC DNA]</scope>
    <source>
        <strain evidence="7 8">AS76</strain>
    </source>
</reference>
<protein>
    <recommendedName>
        <fullName evidence="5 6">Dephospho-CoA kinase</fullName>
        <ecNumber evidence="5 6">2.7.1.24</ecNumber>
    </recommendedName>
    <alternativeName>
        <fullName evidence="5">Dephosphocoenzyme A kinase</fullName>
    </alternativeName>
</protein>
<keyword evidence="5" id="KW-0963">Cytoplasm</keyword>
<dbReference type="SUPFAM" id="SSF52540">
    <property type="entry name" value="P-loop containing nucleoside triphosphate hydrolases"/>
    <property type="match status" value="1"/>
</dbReference>
<dbReference type="EMBL" id="JBBMRA010000001">
    <property type="protein sequence ID" value="MEM5534995.1"/>
    <property type="molecule type" value="Genomic_DNA"/>
</dbReference>
<keyword evidence="5 7" id="KW-0418">Kinase</keyword>
<evidence type="ECO:0000256" key="5">
    <source>
        <dbReference type="HAMAP-Rule" id="MF_00376"/>
    </source>
</evidence>
<comment type="catalytic activity">
    <reaction evidence="5">
        <text>3'-dephospho-CoA + ATP = ADP + CoA + H(+)</text>
        <dbReference type="Rhea" id="RHEA:18245"/>
        <dbReference type="ChEBI" id="CHEBI:15378"/>
        <dbReference type="ChEBI" id="CHEBI:30616"/>
        <dbReference type="ChEBI" id="CHEBI:57287"/>
        <dbReference type="ChEBI" id="CHEBI:57328"/>
        <dbReference type="ChEBI" id="CHEBI:456216"/>
        <dbReference type="EC" id="2.7.1.24"/>
    </reaction>
</comment>
<dbReference type="InterPro" id="IPR001977">
    <property type="entry name" value="Depp_CoAkinase"/>
</dbReference>
<evidence type="ECO:0000256" key="4">
    <source>
        <dbReference type="ARBA" id="ARBA00022993"/>
    </source>
</evidence>
<dbReference type="PANTHER" id="PTHR10695">
    <property type="entry name" value="DEPHOSPHO-COA KINASE-RELATED"/>
    <property type="match status" value="1"/>
</dbReference>
<dbReference type="PROSITE" id="PS51219">
    <property type="entry name" value="DPCK"/>
    <property type="match status" value="1"/>
</dbReference>
<comment type="subcellular location">
    <subcellularLocation>
        <location evidence="5">Cytoplasm</location>
    </subcellularLocation>
</comment>
<dbReference type="EC" id="2.7.1.24" evidence="5 6"/>
<evidence type="ECO:0000313" key="8">
    <source>
        <dbReference type="Proteomes" id="UP001449225"/>
    </source>
</evidence>
<organism evidence="7 8">
    <name type="scientific">Neptuniibacter pectenicola</name>
    <dbReference type="NCBI Taxonomy" id="1806669"/>
    <lineage>
        <taxon>Bacteria</taxon>
        <taxon>Pseudomonadati</taxon>
        <taxon>Pseudomonadota</taxon>
        <taxon>Gammaproteobacteria</taxon>
        <taxon>Oceanospirillales</taxon>
        <taxon>Oceanospirillaceae</taxon>
        <taxon>Neptuniibacter</taxon>
    </lineage>
</organism>
<keyword evidence="4 5" id="KW-0173">Coenzyme A biosynthesis</keyword>
<dbReference type="NCBIfam" id="TIGR00152">
    <property type="entry name" value="dephospho-CoA kinase"/>
    <property type="match status" value="1"/>
</dbReference>
<accession>A0ABU9TMQ1</accession>